<sequence>MVSVVSTLVTAHIEGSLTKAVKIARSFFEKPLLLLVPFSTDMDHVDDTYRLNKFESSNESLMISLFNHSNIEIDFMICSETTFAEIPTERSIKNGSPKKLTVPLP</sequence>
<proteinExistence type="predicted"/>
<organism evidence="1 2">
    <name type="scientific">Romanomermis culicivorax</name>
    <name type="common">Nematode worm</name>
    <dbReference type="NCBI Taxonomy" id="13658"/>
    <lineage>
        <taxon>Eukaryota</taxon>
        <taxon>Metazoa</taxon>
        <taxon>Ecdysozoa</taxon>
        <taxon>Nematoda</taxon>
        <taxon>Enoplea</taxon>
        <taxon>Dorylaimia</taxon>
        <taxon>Mermithida</taxon>
        <taxon>Mermithoidea</taxon>
        <taxon>Mermithidae</taxon>
        <taxon>Romanomermis</taxon>
    </lineage>
</organism>
<dbReference type="Proteomes" id="UP000887565">
    <property type="component" value="Unplaced"/>
</dbReference>
<dbReference type="AlphaFoldDB" id="A0A915K6W5"/>
<reference evidence="2" key="1">
    <citation type="submission" date="2022-11" db="UniProtKB">
        <authorList>
            <consortium name="WormBaseParasite"/>
        </authorList>
    </citation>
    <scope>IDENTIFICATION</scope>
</reference>
<keyword evidence="1" id="KW-1185">Reference proteome</keyword>
<accession>A0A915K6W5</accession>
<evidence type="ECO:0000313" key="2">
    <source>
        <dbReference type="WBParaSite" id="nRc.2.0.1.t34486-RA"/>
    </source>
</evidence>
<evidence type="ECO:0000313" key="1">
    <source>
        <dbReference type="Proteomes" id="UP000887565"/>
    </source>
</evidence>
<name>A0A915K6W5_ROMCU</name>
<dbReference type="WBParaSite" id="nRc.2.0.1.t34486-RA">
    <property type="protein sequence ID" value="nRc.2.0.1.t34486-RA"/>
    <property type="gene ID" value="nRc.2.0.1.g34486"/>
</dbReference>
<protein>
    <submittedName>
        <fullName evidence="2">Uncharacterized protein</fullName>
    </submittedName>
</protein>